<dbReference type="InterPro" id="IPR007372">
    <property type="entry name" value="Lipid/polyisoprenoid-bd_YceI"/>
</dbReference>
<keyword evidence="4" id="KW-1185">Reference proteome</keyword>
<evidence type="ECO:0000313" key="4">
    <source>
        <dbReference type="Proteomes" id="UP000557204"/>
    </source>
</evidence>
<organism evidence="3 4">
    <name type="scientific">Isoptericola sediminis</name>
    <dbReference type="NCBI Taxonomy" id="2733572"/>
    <lineage>
        <taxon>Bacteria</taxon>
        <taxon>Bacillati</taxon>
        <taxon>Actinomycetota</taxon>
        <taxon>Actinomycetes</taxon>
        <taxon>Micrococcales</taxon>
        <taxon>Promicromonosporaceae</taxon>
        <taxon>Isoptericola</taxon>
    </lineage>
</organism>
<comment type="caution">
    <text evidence="3">The sequence shown here is derived from an EMBL/GenBank/DDBJ whole genome shotgun (WGS) entry which is preliminary data.</text>
</comment>
<dbReference type="Pfam" id="PF04264">
    <property type="entry name" value="YceI"/>
    <property type="match status" value="1"/>
</dbReference>
<dbReference type="AlphaFoldDB" id="A0A849JTF5"/>
<dbReference type="Proteomes" id="UP000557204">
    <property type="component" value="Unassembled WGS sequence"/>
</dbReference>
<comment type="similarity">
    <text evidence="1">Belongs to the UPF0312 family.</text>
</comment>
<dbReference type="EMBL" id="JABFAJ010000007">
    <property type="protein sequence ID" value="NNU26686.1"/>
    <property type="molecule type" value="Genomic_DNA"/>
</dbReference>
<accession>A0A849JTF5</accession>
<dbReference type="InterPro" id="IPR036761">
    <property type="entry name" value="TTHA0802/YceI-like_sf"/>
</dbReference>
<dbReference type="Gene3D" id="2.40.128.110">
    <property type="entry name" value="Lipid/polyisoprenoid-binding, YceI-like"/>
    <property type="match status" value="1"/>
</dbReference>
<dbReference type="PANTHER" id="PTHR34406:SF1">
    <property type="entry name" value="PROTEIN YCEI"/>
    <property type="match status" value="1"/>
</dbReference>
<dbReference type="SMART" id="SM00867">
    <property type="entry name" value="YceI"/>
    <property type="match status" value="1"/>
</dbReference>
<sequence>MVVVGATAVIAGPGLYADWANRSAADAPSVTGTATEVDRADLEGEWTVATGSFAGYRVHEVLRGEDVTVTGRTDPASSDVTGTVTVADGSVTAAEVVVRVEAIATDQAPRDAYFRASVMDVDTFPTATFELTAPVVLDPGGRDVELTGDLTLRDVTREVTVPAQVAASADGAQVAGSVPVTFTDFGIEAPSLGFVEVDEEGAVEFSLELVPAG</sequence>
<evidence type="ECO:0000256" key="1">
    <source>
        <dbReference type="ARBA" id="ARBA00008812"/>
    </source>
</evidence>
<protein>
    <submittedName>
        <fullName evidence="3">YceI family protein</fullName>
    </submittedName>
</protein>
<name>A0A849JTF5_9MICO</name>
<evidence type="ECO:0000313" key="3">
    <source>
        <dbReference type="EMBL" id="NNU26686.1"/>
    </source>
</evidence>
<reference evidence="3 4" key="1">
    <citation type="submission" date="2020-05" db="EMBL/GenBank/DDBJ databases">
        <title>Genome sequence of Isoptericola sp. JC619 isolated from Chilika lagoon, India.</title>
        <authorList>
            <person name="Kumar D."/>
            <person name="Appam K."/>
            <person name="Gandham S."/>
            <person name="Uppada J."/>
            <person name="Sasikala C."/>
            <person name="Venkata Ramana C."/>
        </authorList>
    </citation>
    <scope>NUCLEOTIDE SEQUENCE [LARGE SCALE GENOMIC DNA]</scope>
    <source>
        <strain evidence="3 4">JC619</strain>
    </source>
</reference>
<dbReference type="SUPFAM" id="SSF101874">
    <property type="entry name" value="YceI-like"/>
    <property type="match status" value="1"/>
</dbReference>
<proteinExistence type="inferred from homology"/>
<gene>
    <name evidence="3" type="ORF">HLI28_03905</name>
</gene>
<evidence type="ECO:0000259" key="2">
    <source>
        <dbReference type="SMART" id="SM00867"/>
    </source>
</evidence>
<dbReference type="PANTHER" id="PTHR34406">
    <property type="entry name" value="PROTEIN YCEI"/>
    <property type="match status" value="1"/>
</dbReference>
<feature type="domain" description="Lipid/polyisoprenoid-binding YceI-like" evidence="2">
    <location>
        <begin position="45"/>
        <end position="210"/>
    </location>
</feature>